<dbReference type="Proteomes" id="UP000245839">
    <property type="component" value="Unassembled WGS sequence"/>
</dbReference>
<proteinExistence type="predicted"/>
<reference evidence="2 4" key="1">
    <citation type="submission" date="2016-10" db="EMBL/GenBank/DDBJ databases">
        <authorList>
            <person name="Cai Z."/>
        </authorList>
    </citation>
    <scope>NUCLEOTIDE SEQUENCE [LARGE SCALE GENOMIC DNA]</scope>
    <source>
        <strain evidence="2 4">DSM 25227</strain>
    </source>
</reference>
<protein>
    <submittedName>
        <fullName evidence="1">Uncharacterized protein DUF1499</fullName>
    </submittedName>
</protein>
<accession>A0A2Y9AE39</accession>
<keyword evidence="3" id="KW-1185">Reference proteome</keyword>
<name>A0A2Y9AE39_9RHOB</name>
<evidence type="ECO:0000313" key="3">
    <source>
        <dbReference type="Proteomes" id="UP000245839"/>
    </source>
</evidence>
<dbReference type="AlphaFoldDB" id="A0A2Y9AE39"/>
<dbReference type="OrthoDB" id="8479024at2"/>
<dbReference type="InterPro" id="IPR010865">
    <property type="entry name" value="DUF1499"/>
</dbReference>
<dbReference type="EMBL" id="QGDJ01000002">
    <property type="protein sequence ID" value="PWJ21118.1"/>
    <property type="molecule type" value="Genomic_DNA"/>
</dbReference>
<gene>
    <name evidence="1" type="ORF">BCF38_102367</name>
    <name evidence="2" type="ORF">SAMN05421539_102367</name>
</gene>
<dbReference type="Proteomes" id="UP000251571">
    <property type="component" value="Unassembled WGS sequence"/>
</dbReference>
<organism evidence="2 4">
    <name type="scientific">Jannaschia seohaensis</name>
    <dbReference type="NCBI Taxonomy" id="475081"/>
    <lineage>
        <taxon>Bacteria</taxon>
        <taxon>Pseudomonadati</taxon>
        <taxon>Pseudomonadota</taxon>
        <taxon>Alphaproteobacteria</taxon>
        <taxon>Rhodobacterales</taxon>
        <taxon>Roseobacteraceae</taxon>
        <taxon>Jannaschia</taxon>
    </lineage>
</organism>
<reference evidence="1 3" key="2">
    <citation type="submission" date="2018-03" db="EMBL/GenBank/DDBJ databases">
        <title>Genomic Encyclopedia of Archaeal and Bacterial Type Strains, Phase II (KMG-II): from individual species to whole genera.</title>
        <authorList>
            <person name="Goeker M."/>
        </authorList>
    </citation>
    <scope>NUCLEOTIDE SEQUENCE [LARGE SCALE GENOMIC DNA]</scope>
    <source>
        <strain evidence="1 3">DSM 25227</strain>
    </source>
</reference>
<sequence length="173" mass="18645">MSPICKSCGWGDAGGPSPYLQAMVRRLLLLGGLAAVAGAGFVRTAPMDPETWHADPEAGARTGKPNDYLVAEGGDRPALRLDRAPQEVAAQFDEIAMADERVERIAGSPDEGHVTYVQRSRLMGFPDAISVKVSPEGDGARVSVWSRSRYGHSDLGVNRERVERWLSALESRG</sequence>
<dbReference type="Pfam" id="PF07386">
    <property type="entry name" value="DUF1499"/>
    <property type="match status" value="1"/>
</dbReference>
<evidence type="ECO:0000313" key="1">
    <source>
        <dbReference type="EMBL" id="PWJ21118.1"/>
    </source>
</evidence>
<evidence type="ECO:0000313" key="2">
    <source>
        <dbReference type="EMBL" id="SSA41528.1"/>
    </source>
</evidence>
<dbReference type="EMBL" id="UETC01000002">
    <property type="protein sequence ID" value="SSA41528.1"/>
    <property type="molecule type" value="Genomic_DNA"/>
</dbReference>
<evidence type="ECO:0000313" key="4">
    <source>
        <dbReference type="Proteomes" id="UP000251571"/>
    </source>
</evidence>